<comment type="caution">
    <text evidence="12">The sequence shown here is derived from an EMBL/GenBank/DDBJ whole genome shotgun (WGS) entry which is preliminary data.</text>
</comment>
<evidence type="ECO:0000256" key="11">
    <source>
        <dbReference type="SAM" id="MobiDB-lite"/>
    </source>
</evidence>
<feature type="binding site" evidence="10">
    <location>
        <position position="89"/>
    </location>
    <ligand>
        <name>Na(+)</name>
        <dbReference type="ChEBI" id="CHEBI:29101"/>
        <note>structural</note>
    </ligand>
</feature>
<gene>
    <name evidence="10" type="primary">fluC</name>
    <name evidence="10" type="synonym">crcB</name>
    <name evidence="12" type="ORF">H9751_10170</name>
</gene>
<dbReference type="GO" id="GO:0140114">
    <property type="term" value="P:cellular detoxification of fluoride"/>
    <property type="evidence" value="ECO:0007669"/>
    <property type="project" value="UniProtKB-UniRule"/>
</dbReference>
<keyword evidence="5 10" id="KW-0472">Membrane</keyword>
<comment type="similarity">
    <text evidence="7 10">Belongs to the fluoride channel Fluc/FEX (TC 1.A.43) family.</text>
</comment>
<keyword evidence="6 10" id="KW-0407">Ion channel</keyword>
<comment type="subcellular location">
    <subcellularLocation>
        <location evidence="1 10">Cell membrane</location>
        <topology evidence="1 10">Multi-pass membrane protein</topology>
    </subcellularLocation>
</comment>
<keyword evidence="3 10" id="KW-0812">Transmembrane</keyword>
<name>A0A9D2TPH5_9CORY</name>
<dbReference type="InterPro" id="IPR003691">
    <property type="entry name" value="FluC"/>
</dbReference>
<feature type="transmembrane region" description="Helical" evidence="10">
    <location>
        <begin position="108"/>
        <end position="126"/>
    </location>
</feature>
<feature type="transmembrane region" description="Helical" evidence="10">
    <location>
        <begin position="81"/>
        <end position="102"/>
    </location>
</feature>
<keyword evidence="4 10" id="KW-1133">Transmembrane helix</keyword>
<feature type="region of interest" description="Disordered" evidence="11">
    <location>
        <begin position="144"/>
        <end position="165"/>
    </location>
</feature>
<evidence type="ECO:0000256" key="5">
    <source>
        <dbReference type="ARBA" id="ARBA00023136"/>
    </source>
</evidence>
<evidence type="ECO:0000256" key="2">
    <source>
        <dbReference type="ARBA" id="ARBA00022475"/>
    </source>
</evidence>
<keyword evidence="10" id="KW-0406">Ion transport</keyword>
<evidence type="ECO:0000313" key="12">
    <source>
        <dbReference type="EMBL" id="HJC85887.1"/>
    </source>
</evidence>
<evidence type="ECO:0000256" key="6">
    <source>
        <dbReference type="ARBA" id="ARBA00023303"/>
    </source>
</evidence>
<comment type="catalytic activity">
    <reaction evidence="8">
        <text>fluoride(in) = fluoride(out)</text>
        <dbReference type="Rhea" id="RHEA:76159"/>
        <dbReference type="ChEBI" id="CHEBI:17051"/>
    </reaction>
    <physiologicalReaction direction="left-to-right" evidence="8">
        <dbReference type="Rhea" id="RHEA:76160"/>
    </physiologicalReaction>
</comment>
<proteinExistence type="inferred from homology"/>
<evidence type="ECO:0000313" key="13">
    <source>
        <dbReference type="Proteomes" id="UP000823858"/>
    </source>
</evidence>
<comment type="activity regulation">
    <text evidence="10">Na(+) is not transported, but it plays an essential structural role and its presence is essential for fluoride channel function.</text>
</comment>
<keyword evidence="10" id="KW-0915">Sodium</keyword>
<evidence type="ECO:0000256" key="9">
    <source>
        <dbReference type="ARBA" id="ARBA00049940"/>
    </source>
</evidence>
<feature type="transmembrane region" description="Helical" evidence="10">
    <location>
        <begin position="12"/>
        <end position="30"/>
    </location>
</feature>
<evidence type="ECO:0000256" key="4">
    <source>
        <dbReference type="ARBA" id="ARBA00022989"/>
    </source>
</evidence>
<evidence type="ECO:0000256" key="7">
    <source>
        <dbReference type="ARBA" id="ARBA00035120"/>
    </source>
</evidence>
<dbReference type="Proteomes" id="UP000823858">
    <property type="component" value="Unassembled WGS sequence"/>
</dbReference>
<evidence type="ECO:0000256" key="8">
    <source>
        <dbReference type="ARBA" id="ARBA00035585"/>
    </source>
</evidence>
<keyword evidence="2 10" id="KW-1003">Cell membrane</keyword>
<dbReference type="AlphaFoldDB" id="A0A9D2TPH5"/>
<dbReference type="GO" id="GO:0046872">
    <property type="term" value="F:metal ion binding"/>
    <property type="evidence" value="ECO:0007669"/>
    <property type="project" value="UniProtKB-KW"/>
</dbReference>
<protein>
    <recommendedName>
        <fullName evidence="10">Fluoride-specific ion channel FluC</fullName>
    </recommendedName>
</protein>
<dbReference type="EMBL" id="DWVP01000023">
    <property type="protein sequence ID" value="HJC85887.1"/>
    <property type="molecule type" value="Genomic_DNA"/>
</dbReference>
<reference evidence="12" key="1">
    <citation type="journal article" date="2021" name="PeerJ">
        <title>Extensive microbial diversity within the chicken gut microbiome revealed by metagenomics and culture.</title>
        <authorList>
            <person name="Gilroy R."/>
            <person name="Ravi A."/>
            <person name="Getino M."/>
            <person name="Pursley I."/>
            <person name="Horton D.L."/>
            <person name="Alikhan N.F."/>
            <person name="Baker D."/>
            <person name="Gharbi K."/>
            <person name="Hall N."/>
            <person name="Watson M."/>
            <person name="Adriaenssens E.M."/>
            <person name="Foster-Nyarko E."/>
            <person name="Jarju S."/>
            <person name="Secka A."/>
            <person name="Antonio M."/>
            <person name="Oren A."/>
            <person name="Chaudhuri R.R."/>
            <person name="La Ragione R."/>
            <person name="Hildebrand F."/>
            <person name="Pallen M.J."/>
        </authorList>
    </citation>
    <scope>NUCLEOTIDE SEQUENCE</scope>
    <source>
        <strain evidence="12">ChiHjej13B12-4958</strain>
    </source>
</reference>
<feature type="binding site" evidence="10">
    <location>
        <position position="92"/>
    </location>
    <ligand>
        <name>Na(+)</name>
        <dbReference type="ChEBI" id="CHEBI:29101"/>
        <note>structural</note>
    </ligand>
</feature>
<organism evidence="12 13">
    <name type="scientific">Candidatus Corynebacterium faecigallinarum</name>
    <dbReference type="NCBI Taxonomy" id="2838528"/>
    <lineage>
        <taxon>Bacteria</taxon>
        <taxon>Bacillati</taxon>
        <taxon>Actinomycetota</taxon>
        <taxon>Actinomycetes</taxon>
        <taxon>Mycobacteriales</taxon>
        <taxon>Corynebacteriaceae</taxon>
        <taxon>Corynebacterium</taxon>
    </lineage>
</organism>
<keyword evidence="10" id="KW-0479">Metal-binding</keyword>
<dbReference type="HAMAP" id="MF_00454">
    <property type="entry name" value="FluC"/>
    <property type="match status" value="1"/>
</dbReference>
<evidence type="ECO:0000256" key="10">
    <source>
        <dbReference type="HAMAP-Rule" id="MF_00454"/>
    </source>
</evidence>
<keyword evidence="10" id="KW-0813">Transport</keyword>
<dbReference type="GO" id="GO:0062054">
    <property type="term" value="F:fluoride channel activity"/>
    <property type="evidence" value="ECO:0007669"/>
    <property type="project" value="UniProtKB-UniRule"/>
</dbReference>
<evidence type="ECO:0000256" key="3">
    <source>
        <dbReference type="ARBA" id="ARBA00022692"/>
    </source>
</evidence>
<feature type="transmembrane region" description="Helical" evidence="10">
    <location>
        <begin position="42"/>
        <end position="61"/>
    </location>
</feature>
<dbReference type="Pfam" id="PF02537">
    <property type="entry name" value="CRCB"/>
    <property type="match status" value="1"/>
</dbReference>
<sequence length="165" mass="16539">MKPVDVTTSRGAGVLVFIGGALGAFLRWAFTVDTGIEGSLWPLLVVNLTGAFALGLLVGYLPLVSDTTPSGRSGRRERIRLTLGTGLLGGFTSYSAIAAATVQDAGGPLGPIVYLVGTVVLGLLLAKAGLWCGARISGEPYGNETSGNSANGASGQAGTTGEVTA</sequence>
<dbReference type="GO" id="GO:0005886">
    <property type="term" value="C:plasma membrane"/>
    <property type="evidence" value="ECO:0007669"/>
    <property type="project" value="UniProtKB-SubCell"/>
</dbReference>
<evidence type="ECO:0000256" key="1">
    <source>
        <dbReference type="ARBA" id="ARBA00004651"/>
    </source>
</evidence>
<comment type="function">
    <text evidence="9 10">Fluoride-specific ion channel. Important for reducing fluoride concentration in the cell, thus reducing its toxicity.</text>
</comment>
<reference evidence="12" key="2">
    <citation type="submission" date="2021-04" db="EMBL/GenBank/DDBJ databases">
        <authorList>
            <person name="Gilroy R."/>
        </authorList>
    </citation>
    <scope>NUCLEOTIDE SEQUENCE</scope>
    <source>
        <strain evidence="12">ChiHjej13B12-4958</strain>
    </source>
</reference>
<accession>A0A9D2TPH5</accession>